<accession>A0A1Y5T6T9</accession>
<gene>
    <name evidence="2" type="ORF">OCH7691_02472</name>
</gene>
<dbReference type="EMBL" id="FWFR01000002">
    <property type="protein sequence ID" value="SLN56714.1"/>
    <property type="molecule type" value="Genomic_DNA"/>
</dbReference>
<keyword evidence="1" id="KW-0812">Transmembrane</keyword>
<protein>
    <submittedName>
        <fullName evidence="2">Uncharacterized protein</fullName>
    </submittedName>
</protein>
<proteinExistence type="predicted"/>
<reference evidence="2 3" key="1">
    <citation type="submission" date="2017-03" db="EMBL/GenBank/DDBJ databases">
        <authorList>
            <person name="Afonso C.L."/>
            <person name="Miller P.J."/>
            <person name="Scott M.A."/>
            <person name="Spackman E."/>
            <person name="Goraichik I."/>
            <person name="Dimitrov K.M."/>
            <person name="Suarez D.L."/>
            <person name="Swayne D.E."/>
        </authorList>
    </citation>
    <scope>NUCLEOTIDE SEQUENCE [LARGE SCALE GENOMIC DNA]</scope>
    <source>
        <strain evidence="2 3">CECT 7691</strain>
    </source>
</reference>
<keyword evidence="1" id="KW-1133">Transmembrane helix</keyword>
<feature type="transmembrane region" description="Helical" evidence="1">
    <location>
        <begin position="12"/>
        <end position="40"/>
    </location>
</feature>
<sequence>MTIQTHRPFVPVAILIPVSLNAIFLTANGLFMLIAPLLWYDAVPGVSDTGFFNQHFVRDIGLIQLFIGCAFAIGMFRSERRLFLWTAGTSWLVAHALFHFWEVAVGICSVSVLPRDFPAVTLPALIGIGVSLWAADRRRAVRRVPA</sequence>
<keyword evidence="3" id="KW-1185">Reference proteome</keyword>
<evidence type="ECO:0000256" key="1">
    <source>
        <dbReference type="SAM" id="Phobius"/>
    </source>
</evidence>
<feature type="transmembrane region" description="Helical" evidence="1">
    <location>
        <begin position="60"/>
        <end position="76"/>
    </location>
</feature>
<evidence type="ECO:0000313" key="2">
    <source>
        <dbReference type="EMBL" id="SLN56714.1"/>
    </source>
</evidence>
<organism evidence="2 3">
    <name type="scientific">Oceanibacterium hippocampi</name>
    <dbReference type="NCBI Taxonomy" id="745714"/>
    <lineage>
        <taxon>Bacteria</taxon>
        <taxon>Pseudomonadati</taxon>
        <taxon>Pseudomonadota</taxon>
        <taxon>Alphaproteobacteria</taxon>
        <taxon>Sneathiellales</taxon>
        <taxon>Sneathiellaceae</taxon>
        <taxon>Oceanibacterium</taxon>
    </lineage>
</organism>
<dbReference type="AlphaFoldDB" id="A0A1Y5T6T9"/>
<dbReference type="RefSeq" id="WP_085883823.1">
    <property type="nucleotide sequence ID" value="NZ_FWFR01000002.1"/>
</dbReference>
<keyword evidence="1" id="KW-0472">Membrane</keyword>
<feature type="transmembrane region" description="Helical" evidence="1">
    <location>
        <begin position="117"/>
        <end position="135"/>
    </location>
</feature>
<evidence type="ECO:0000313" key="3">
    <source>
        <dbReference type="Proteomes" id="UP000193200"/>
    </source>
</evidence>
<dbReference type="InParanoid" id="A0A1Y5T6T9"/>
<dbReference type="Proteomes" id="UP000193200">
    <property type="component" value="Unassembled WGS sequence"/>
</dbReference>
<name>A0A1Y5T6T9_9PROT</name>